<dbReference type="PANTHER" id="PTHR10146">
    <property type="entry name" value="PROLINE SYNTHETASE CO-TRANSCRIBED BACTERIAL HOMOLOG PROTEIN"/>
    <property type="match status" value="1"/>
</dbReference>
<dbReference type="Gene3D" id="3.20.20.10">
    <property type="entry name" value="Alanine racemase"/>
    <property type="match status" value="1"/>
</dbReference>
<evidence type="ECO:0000256" key="2">
    <source>
        <dbReference type="HAMAP-Rule" id="MF_02087"/>
    </source>
</evidence>
<dbReference type="CDD" id="cd00635">
    <property type="entry name" value="PLPDE_III_YBL036c_like"/>
    <property type="match status" value="1"/>
</dbReference>
<dbReference type="GO" id="GO:0030170">
    <property type="term" value="F:pyridoxal phosphate binding"/>
    <property type="evidence" value="ECO:0007669"/>
    <property type="project" value="UniProtKB-UniRule"/>
</dbReference>
<dbReference type="EMBL" id="CP000724">
    <property type="protein sequence ID" value="ABR48954.1"/>
    <property type="molecule type" value="Genomic_DNA"/>
</dbReference>
<dbReference type="STRING" id="293826.Amet_2804"/>
<protein>
    <recommendedName>
        <fullName evidence="2">Pyridoxal phosphate homeostasis protein</fullName>
        <shortName evidence="2">PLP homeostasis protein</shortName>
    </recommendedName>
</protein>
<dbReference type="RefSeq" id="WP_012063925.1">
    <property type="nucleotide sequence ID" value="NC_009633.1"/>
</dbReference>
<evidence type="ECO:0000256" key="4">
    <source>
        <dbReference type="RuleBase" id="RU004514"/>
    </source>
</evidence>
<feature type="domain" description="Alanine racemase N-terminal" evidence="5">
    <location>
        <begin position="11"/>
        <end position="226"/>
    </location>
</feature>
<dbReference type="PANTHER" id="PTHR10146:SF14">
    <property type="entry name" value="PYRIDOXAL PHOSPHATE HOMEOSTASIS PROTEIN"/>
    <property type="match status" value="1"/>
</dbReference>
<proteinExistence type="inferred from homology"/>
<comment type="function">
    <text evidence="2">Pyridoxal 5'-phosphate (PLP)-binding protein, which is involved in PLP homeostasis.</text>
</comment>
<evidence type="ECO:0000256" key="3">
    <source>
        <dbReference type="PIRSR" id="PIRSR004848-1"/>
    </source>
</evidence>
<gene>
    <name evidence="6" type="ordered locus">Amet_2804</name>
</gene>
<comment type="cofactor">
    <cofactor evidence="3">
        <name>pyridoxal 5'-phosphate</name>
        <dbReference type="ChEBI" id="CHEBI:597326"/>
    </cofactor>
</comment>
<dbReference type="PROSITE" id="PS01211">
    <property type="entry name" value="UPF0001"/>
    <property type="match status" value="1"/>
</dbReference>
<evidence type="ECO:0000259" key="5">
    <source>
        <dbReference type="Pfam" id="PF01168"/>
    </source>
</evidence>
<organism evidence="6 7">
    <name type="scientific">Alkaliphilus metalliredigens (strain QYMF)</name>
    <dbReference type="NCBI Taxonomy" id="293826"/>
    <lineage>
        <taxon>Bacteria</taxon>
        <taxon>Bacillati</taxon>
        <taxon>Bacillota</taxon>
        <taxon>Clostridia</taxon>
        <taxon>Peptostreptococcales</taxon>
        <taxon>Natronincolaceae</taxon>
        <taxon>Alkaliphilus</taxon>
    </lineage>
</organism>
<dbReference type="PIRSF" id="PIRSF004848">
    <property type="entry name" value="YBL036c_PLPDEIII"/>
    <property type="match status" value="1"/>
</dbReference>
<dbReference type="HAMAP" id="MF_02087">
    <property type="entry name" value="PLP_homeostasis"/>
    <property type="match status" value="1"/>
</dbReference>
<dbReference type="FunFam" id="3.20.20.10:FF:000018">
    <property type="entry name" value="Pyridoxal phosphate homeostasis protein"/>
    <property type="match status" value="1"/>
</dbReference>
<name>A6TRY6_ALKMQ</name>
<reference evidence="7" key="1">
    <citation type="journal article" date="2016" name="Genome Announc.">
        <title>Complete genome sequence of Alkaliphilus metalliredigens strain QYMF, an alkaliphilic and metal-reducing bacterium isolated from borax-contaminated leachate ponds.</title>
        <authorList>
            <person name="Hwang C."/>
            <person name="Copeland A."/>
            <person name="Lucas S."/>
            <person name="Lapidus A."/>
            <person name="Barry K."/>
            <person name="Detter J.C."/>
            <person name="Glavina Del Rio T."/>
            <person name="Hammon N."/>
            <person name="Israni S."/>
            <person name="Dalin E."/>
            <person name="Tice H."/>
            <person name="Pitluck S."/>
            <person name="Chertkov O."/>
            <person name="Brettin T."/>
            <person name="Bruce D."/>
            <person name="Han C."/>
            <person name="Schmutz J."/>
            <person name="Larimer F."/>
            <person name="Land M.L."/>
            <person name="Hauser L."/>
            <person name="Kyrpides N."/>
            <person name="Mikhailova N."/>
            <person name="Ye Q."/>
            <person name="Zhou J."/>
            <person name="Richardson P."/>
            <person name="Fields M.W."/>
        </authorList>
    </citation>
    <scope>NUCLEOTIDE SEQUENCE [LARGE SCALE GENOMIC DNA]</scope>
    <source>
        <strain evidence="7">QYMF</strain>
    </source>
</reference>
<dbReference type="InterPro" id="IPR001608">
    <property type="entry name" value="Ala_racemase_N"/>
</dbReference>
<evidence type="ECO:0000313" key="6">
    <source>
        <dbReference type="EMBL" id="ABR48954.1"/>
    </source>
</evidence>
<dbReference type="HOGENOM" id="CLU_059988_1_0_9"/>
<dbReference type="AlphaFoldDB" id="A6TRY6"/>
<dbReference type="Proteomes" id="UP000001572">
    <property type="component" value="Chromosome"/>
</dbReference>
<sequence length="231" mass="26230">MSIEARLNTTLDRIKEAAVRGEQKHEEVRLIAVTKTVDIDVMQQLIDLGVRDMGENKVQELTRKYEALGNKVKWHMIGHLQRNKVKYIIDKVDFIHSLDSYALALEIEKQAGKINRVIECLIQVNISGEESKYGLTPKATEGLLEKIKDLSHVQIVGLMTMAPYVDNPEETRMYFRDLKILSSTLEKKYGPTATMKYLSMGMTNDFQIAIEEGSNLVRVGTAILGERNYGK</sequence>
<dbReference type="eggNOG" id="COG0325">
    <property type="taxonomic scope" value="Bacteria"/>
</dbReference>
<accession>A6TRY6</accession>
<evidence type="ECO:0000313" key="7">
    <source>
        <dbReference type="Proteomes" id="UP000001572"/>
    </source>
</evidence>
<dbReference type="KEGG" id="amt:Amet_2804"/>
<evidence type="ECO:0000256" key="1">
    <source>
        <dbReference type="ARBA" id="ARBA00022898"/>
    </source>
</evidence>
<dbReference type="InterPro" id="IPR029066">
    <property type="entry name" value="PLP-binding_barrel"/>
</dbReference>
<dbReference type="Pfam" id="PF01168">
    <property type="entry name" value="Ala_racemase_N"/>
    <property type="match status" value="1"/>
</dbReference>
<dbReference type="NCBIfam" id="TIGR00044">
    <property type="entry name" value="YggS family pyridoxal phosphate-dependent enzyme"/>
    <property type="match status" value="1"/>
</dbReference>
<comment type="similarity">
    <text evidence="2 4">Belongs to the pyridoxal phosphate-binding protein YggS/PROSC family.</text>
</comment>
<feature type="modified residue" description="N6-(pyridoxal phosphate)lysine" evidence="2 3">
    <location>
        <position position="35"/>
    </location>
</feature>
<dbReference type="SUPFAM" id="SSF51419">
    <property type="entry name" value="PLP-binding barrel"/>
    <property type="match status" value="1"/>
</dbReference>
<keyword evidence="1 2" id="KW-0663">Pyridoxal phosphate</keyword>
<dbReference type="InterPro" id="IPR011078">
    <property type="entry name" value="PyrdxlP_homeostasis"/>
</dbReference>
<keyword evidence="7" id="KW-1185">Reference proteome</keyword>